<dbReference type="Gene3D" id="3.30.70.360">
    <property type="match status" value="1"/>
</dbReference>
<gene>
    <name evidence="3" type="ORF">DCMF_14035</name>
</gene>
<organism evidence="3 4">
    <name type="scientific">Formimonas warabiya</name>
    <dbReference type="NCBI Taxonomy" id="1761012"/>
    <lineage>
        <taxon>Bacteria</taxon>
        <taxon>Bacillati</taxon>
        <taxon>Bacillota</taxon>
        <taxon>Clostridia</taxon>
        <taxon>Eubacteriales</taxon>
        <taxon>Peptococcaceae</taxon>
        <taxon>Candidatus Formimonas</taxon>
    </lineage>
</organism>
<keyword evidence="1" id="KW-0464">Manganese</keyword>
<dbReference type="NCBIfam" id="TIGR01891">
    <property type="entry name" value="amidohydrolases"/>
    <property type="match status" value="1"/>
</dbReference>
<sequence>MDWHFDKEKWQPYLDDCFHRLHEIPEVSWQEYRTTAWIKDRLKELGYDLITIPNSTGLIGMRGKGPFTVALRADMDALCHSTGAGEQILHSCGHDAHMAMVLTAAGALAPLSLPEGTALKIVFQPAEEQGEGALRLIESGVMDDVDFLFGVHLRPGDELPAGKFSPAVKHGAAQTIYGELTGVPAHGARPYLGINVIEVAMAFLHLLQGLHFTPLTPASVKMTRFMAGSEADNIIPGYGRFTLDLRAGTNEQMEKLTAQVERMASHVSAAYGAEIKLSTVGKTVAAEVNREAEGILCRAIRDSAGPESLASSLATPGAEDFHYYPHLCPRIKAAMMGLGCNVQPGLHHPEMHFEHAYLIHGAEILARAAWYAMERR</sequence>
<dbReference type="Gene3D" id="3.40.630.10">
    <property type="entry name" value="Zn peptidases"/>
    <property type="match status" value="1"/>
</dbReference>
<keyword evidence="1" id="KW-0479">Metal-binding</keyword>
<evidence type="ECO:0000313" key="3">
    <source>
        <dbReference type="EMBL" id="ATW25732.1"/>
    </source>
</evidence>
<dbReference type="SUPFAM" id="SSF53187">
    <property type="entry name" value="Zn-dependent exopeptidases"/>
    <property type="match status" value="1"/>
</dbReference>
<evidence type="ECO:0000313" key="4">
    <source>
        <dbReference type="Proteomes" id="UP000323521"/>
    </source>
</evidence>
<reference evidence="3 4" key="1">
    <citation type="submission" date="2016-10" db="EMBL/GenBank/DDBJ databases">
        <title>Complete Genome Sequence of Peptococcaceae strain DCMF.</title>
        <authorList>
            <person name="Edwards R.J."/>
            <person name="Holland S.I."/>
            <person name="Deshpande N.P."/>
            <person name="Wong Y.K."/>
            <person name="Ertan H."/>
            <person name="Manefield M."/>
            <person name="Russell T.L."/>
            <person name="Lee M.J."/>
        </authorList>
    </citation>
    <scope>NUCLEOTIDE SEQUENCE [LARGE SCALE GENOMIC DNA]</scope>
    <source>
        <strain evidence="3 4">DCMF</strain>
    </source>
</reference>
<dbReference type="Pfam" id="PF07687">
    <property type="entry name" value="M20_dimer"/>
    <property type="match status" value="1"/>
</dbReference>
<keyword evidence="4" id="KW-1185">Reference proteome</keyword>
<feature type="binding site" evidence="1">
    <location>
        <position position="347"/>
    </location>
    <ligand>
        <name>Mn(2+)</name>
        <dbReference type="ChEBI" id="CHEBI:29035"/>
        <label>2</label>
    </ligand>
</feature>
<evidence type="ECO:0000256" key="1">
    <source>
        <dbReference type="PIRSR" id="PIRSR005962-1"/>
    </source>
</evidence>
<feature type="binding site" evidence="1">
    <location>
        <position position="94"/>
    </location>
    <ligand>
        <name>Mn(2+)</name>
        <dbReference type="ChEBI" id="CHEBI:29035"/>
        <label>2</label>
    </ligand>
</feature>
<dbReference type="PANTHER" id="PTHR11014">
    <property type="entry name" value="PEPTIDASE M20 FAMILY MEMBER"/>
    <property type="match status" value="1"/>
</dbReference>
<dbReference type="RefSeq" id="WP_148134999.1">
    <property type="nucleotide sequence ID" value="NZ_CP017634.1"/>
</dbReference>
<accession>A0A3G1KTC8</accession>
<dbReference type="SUPFAM" id="SSF55031">
    <property type="entry name" value="Bacterial exopeptidase dimerisation domain"/>
    <property type="match status" value="1"/>
</dbReference>
<dbReference type="InterPro" id="IPR036264">
    <property type="entry name" value="Bact_exopeptidase_dim_dom"/>
</dbReference>
<dbReference type="AlphaFoldDB" id="A0A3G1KTC8"/>
<dbReference type="EMBL" id="CP017634">
    <property type="protein sequence ID" value="ATW25732.1"/>
    <property type="molecule type" value="Genomic_DNA"/>
</dbReference>
<protein>
    <submittedName>
        <fullName evidence="3">Amidohydrolase</fullName>
    </submittedName>
</protein>
<dbReference type="KEGG" id="fwa:DCMF_14035"/>
<feature type="binding site" evidence="1">
    <location>
        <position position="92"/>
    </location>
    <ligand>
        <name>Mn(2+)</name>
        <dbReference type="ChEBI" id="CHEBI:29035"/>
        <label>2</label>
    </ligand>
</feature>
<dbReference type="Pfam" id="PF01546">
    <property type="entry name" value="Peptidase_M20"/>
    <property type="match status" value="1"/>
</dbReference>
<dbReference type="PANTHER" id="PTHR11014:SF122">
    <property type="entry name" value="AMIDOHYDROLASE AMHX"/>
    <property type="match status" value="1"/>
</dbReference>
<evidence type="ECO:0000259" key="2">
    <source>
        <dbReference type="Pfam" id="PF07687"/>
    </source>
</evidence>
<comment type="cofactor">
    <cofactor evidence="1">
        <name>Mn(2+)</name>
        <dbReference type="ChEBI" id="CHEBI:29035"/>
    </cofactor>
    <text evidence="1">The Mn(2+) ion enhances activity.</text>
</comment>
<dbReference type="InterPro" id="IPR017439">
    <property type="entry name" value="Amidohydrolase"/>
</dbReference>
<dbReference type="InterPro" id="IPR011650">
    <property type="entry name" value="Peptidase_M20_dimer"/>
</dbReference>
<dbReference type="PIRSF" id="PIRSF005962">
    <property type="entry name" value="Pept_M20D_amidohydro"/>
    <property type="match status" value="1"/>
</dbReference>
<dbReference type="GO" id="GO:0046872">
    <property type="term" value="F:metal ion binding"/>
    <property type="evidence" value="ECO:0007669"/>
    <property type="project" value="UniProtKB-KW"/>
</dbReference>
<dbReference type="OrthoDB" id="9776731at2"/>
<feature type="domain" description="Peptidase M20 dimerisation" evidence="2">
    <location>
        <begin position="180"/>
        <end position="268"/>
    </location>
</feature>
<dbReference type="GO" id="GO:0016787">
    <property type="term" value="F:hydrolase activity"/>
    <property type="evidence" value="ECO:0007669"/>
    <property type="project" value="UniProtKB-KW"/>
</dbReference>
<name>A0A3G1KTC8_FORW1</name>
<proteinExistence type="predicted"/>
<dbReference type="InterPro" id="IPR002933">
    <property type="entry name" value="Peptidase_M20"/>
</dbReference>
<dbReference type="Proteomes" id="UP000323521">
    <property type="component" value="Chromosome"/>
</dbReference>
<feature type="binding site" evidence="1">
    <location>
        <position position="152"/>
    </location>
    <ligand>
        <name>Mn(2+)</name>
        <dbReference type="ChEBI" id="CHEBI:29035"/>
        <label>2</label>
    </ligand>
</feature>
<feature type="binding site" evidence="1">
    <location>
        <position position="128"/>
    </location>
    <ligand>
        <name>Mn(2+)</name>
        <dbReference type="ChEBI" id="CHEBI:29035"/>
        <label>2</label>
    </ligand>
</feature>
<keyword evidence="3" id="KW-0378">Hydrolase</keyword>